<reference evidence="2 3" key="1">
    <citation type="submission" date="2018-05" db="EMBL/GenBank/DDBJ databases">
        <title>Evolution of GPA BGCs.</title>
        <authorList>
            <person name="Waglechner N."/>
            <person name="Wright G.D."/>
        </authorList>
    </citation>
    <scope>NUCLEOTIDE SEQUENCE [LARGE SCALE GENOMIC DNA]</scope>
    <source>
        <strain evidence="2 3">A82846</strain>
    </source>
</reference>
<name>A0A428YJG1_KIBAR</name>
<feature type="transmembrane region" description="Helical" evidence="1">
    <location>
        <begin position="29"/>
        <end position="46"/>
    </location>
</feature>
<keyword evidence="1" id="KW-1133">Transmembrane helix</keyword>
<dbReference type="Proteomes" id="UP000287547">
    <property type="component" value="Unassembled WGS sequence"/>
</dbReference>
<accession>A0A428YJG1</accession>
<organism evidence="2 3">
    <name type="scientific">Kibdelosporangium aridum</name>
    <dbReference type="NCBI Taxonomy" id="2030"/>
    <lineage>
        <taxon>Bacteria</taxon>
        <taxon>Bacillati</taxon>
        <taxon>Actinomycetota</taxon>
        <taxon>Actinomycetes</taxon>
        <taxon>Pseudonocardiales</taxon>
        <taxon>Pseudonocardiaceae</taxon>
        <taxon>Kibdelosporangium</taxon>
    </lineage>
</organism>
<keyword evidence="1" id="KW-0812">Transmembrane</keyword>
<evidence type="ECO:0000256" key="1">
    <source>
        <dbReference type="SAM" id="Phobius"/>
    </source>
</evidence>
<keyword evidence="1" id="KW-0472">Membrane</keyword>
<dbReference type="EMBL" id="QHKI01000080">
    <property type="protein sequence ID" value="RSM67747.1"/>
    <property type="molecule type" value="Genomic_DNA"/>
</dbReference>
<evidence type="ECO:0000313" key="2">
    <source>
        <dbReference type="EMBL" id="RSM67747.1"/>
    </source>
</evidence>
<sequence length="83" mass="8808">MRNGYIGAWILGVVFGGLSVLGLIRYPHWIWAAPIATAIIAITVNLRMRRTESRGTAILLGVATLVCVVGAGLLASLAIRIAH</sequence>
<feature type="transmembrane region" description="Helical" evidence="1">
    <location>
        <begin position="5"/>
        <end position="23"/>
    </location>
</feature>
<evidence type="ECO:0000313" key="3">
    <source>
        <dbReference type="Proteomes" id="UP000287547"/>
    </source>
</evidence>
<feature type="transmembrane region" description="Helical" evidence="1">
    <location>
        <begin position="58"/>
        <end position="82"/>
    </location>
</feature>
<protein>
    <submittedName>
        <fullName evidence="2">Uncharacterized protein</fullName>
    </submittedName>
</protein>
<dbReference type="RefSeq" id="WP_037255098.1">
    <property type="nucleotide sequence ID" value="NZ_QHKI01000080.1"/>
</dbReference>
<dbReference type="AlphaFoldDB" id="A0A428YJG1"/>
<comment type="caution">
    <text evidence="2">The sequence shown here is derived from an EMBL/GenBank/DDBJ whole genome shotgun (WGS) entry which is preliminary data.</text>
</comment>
<gene>
    <name evidence="2" type="ORF">DMH04_48355</name>
</gene>
<proteinExistence type="predicted"/>